<feature type="transmembrane region" description="Helical" evidence="1">
    <location>
        <begin position="12"/>
        <end position="31"/>
    </location>
</feature>
<reference evidence="2 3" key="1">
    <citation type="submission" date="2020-06" db="EMBL/GenBank/DDBJ databases">
        <title>Transcriptomic and genomic resources for Thalictrum thalictroides and T. hernandezii: Facilitating candidate gene discovery in an emerging model plant lineage.</title>
        <authorList>
            <person name="Arias T."/>
            <person name="Riano-Pachon D.M."/>
            <person name="Di Stilio V.S."/>
        </authorList>
    </citation>
    <scope>NUCLEOTIDE SEQUENCE [LARGE SCALE GENOMIC DNA]</scope>
    <source>
        <strain evidence="3">cv. WT478/WT964</strain>
        <tissue evidence="2">Leaves</tissue>
    </source>
</reference>
<keyword evidence="1" id="KW-0472">Membrane</keyword>
<comment type="caution">
    <text evidence="2">The sequence shown here is derived from an EMBL/GenBank/DDBJ whole genome shotgun (WGS) entry which is preliminary data.</text>
</comment>
<name>A0A7J6WPI7_THATH</name>
<gene>
    <name evidence="2" type="ORF">FRX31_012048</name>
</gene>
<dbReference type="EMBL" id="JABWDY010013332">
    <property type="protein sequence ID" value="KAF5198365.1"/>
    <property type="molecule type" value="Genomic_DNA"/>
</dbReference>
<dbReference type="AlphaFoldDB" id="A0A7J6WPI7"/>
<evidence type="ECO:0000256" key="1">
    <source>
        <dbReference type="SAM" id="Phobius"/>
    </source>
</evidence>
<evidence type="ECO:0000313" key="3">
    <source>
        <dbReference type="Proteomes" id="UP000554482"/>
    </source>
</evidence>
<evidence type="ECO:0000313" key="2">
    <source>
        <dbReference type="EMBL" id="KAF5198365.1"/>
    </source>
</evidence>
<accession>A0A7J6WPI7</accession>
<keyword evidence="1" id="KW-0812">Transmembrane</keyword>
<organism evidence="2 3">
    <name type="scientific">Thalictrum thalictroides</name>
    <name type="common">Rue-anemone</name>
    <name type="synonym">Anemone thalictroides</name>
    <dbReference type="NCBI Taxonomy" id="46969"/>
    <lineage>
        <taxon>Eukaryota</taxon>
        <taxon>Viridiplantae</taxon>
        <taxon>Streptophyta</taxon>
        <taxon>Embryophyta</taxon>
        <taxon>Tracheophyta</taxon>
        <taxon>Spermatophyta</taxon>
        <taxon>Magnoliopsida</taxon>
        <taxon>Ranunculales</taxon>
        <taxon>Ranunculaceae</taxon>
        <taxon>Thalictroideae</taxon>
        <taxon>Thalictrum</taxon>
    </lineage>
</organism>
<protein>
    <submittedName>
        <fullName evidence="2">Uncharacterized protein</fullName>
    </submittedName>
</protein>
<keyword evidence="1" id="KW-1133">Transmembrane helix</keyword>
<proteinExistence type="predicted"/>
<dbReference type="Proteomes" id="UP000554482">
    <property type="component" value="Unassembled WGS sequence"/>
</dbReference>
<sequence length="121" mass="14025">MFGLAHGGESSMLSCLGLTTTLFISCHYYHVSNNRRTWRSCTNYFSLFSGAKQDEYFYAMDFENRANARPNDSVIKYNGFVIGTISRWFRLIECELPYDPDRSPGICRKGWRALCHSLQAW</sequence>
<keyword evidence="3" id="KW-1185">Reference proteome</keyword>